<keyword evidence="5" id="KW-0418">Kinase</keyword>
<evidence type="ECO:0000256" key="11">
    <source>
        <dbReference type="SAM" id="Coils"/>
    </source>
</evidence>
<dbReference type="InterPro" id="IPR001789">
    <property type="entry name" value="Sig_transdc_resp-reg_receiver"/>
</dbReference>
<keyword evidence="3 9" id="KW-0597">Phosphoprotein</keyword>
<dbReference type="RefSeq" id="WP_157587893.1">
    <property type="nucleotide sequence ID" value="NZ_WPIN01000010.1"/>
</dbReference>
<evidence type="ECO:0000256" key="2">
    <source>
        <dbReference type="ARBA" id="ARBA00012438"/>
    </source>
</evidence>
<dbReference type="FunFam" id="3.30.565.10:FF:000006">
    <property type="entry name" value="Sensor histidine kinase WalK"/>
    <property type="match status" value="1"/>
</dbReference>
<dbReference type="GO" id="GO:0043565">
    <property type="term" value="F:sequence-specific DNA binding"/>
    <property type="evidence" value="ECO:0007669"/>
    <property type="project" value="InterPro"/>
</dbReference>
<dbReference type="CDD" id="cd17574">
    <property type="entry name" value="REC_OmpR"/>
    <property type="match status" value="1"/>
</dbReference>
<organism evidence="15 16">
    <name type="scientific">Spirosoma arboris</name>
    <dbReference type="NCBI Taxonomy" id="2682092"/>
    <lineage>
        <taxon>Bacteria</taxon>
        <taxon>Pseudomonadati</taxon>
        <taxon>Bacteroidota</taxon>
        <taxon>Cytophagia</taxon>
        <taxon>Cytophagales</taxon>
        <taxon>Cytophagaceae</taxon>
        <taxon>Spirosoma</taxon>
    </lineage>
</organism>
<dbReference type="Pfam" id="PF00072">
    <property type="entry name" value="Response_reg"/>
    <property type="match status" value="1"/>
</dbReference>
<dbReference type="InterPro" id="IPR005467">
    <property type="entry name" value="His_kinase_dom"/>
</dbReference>
<dbReference type="Gene3D" id="1.10.287.130">
    <property type="match status" value="1"/>
</dbReference>
<evidence type="ECO:0000256" key="10">
    <source>
        <dbReference type="PROSITE-ProRule" id="PRU00339"/>
    </source>
</evidence>
<dbReference type="PROSITE" id="PS00041">
    <property type="entry name" value="HTH_ARAC_FAMILY_1"/>
    <property type="match status" value="1"/>
</dbReference>
<dbReference type="InterPro" id="IPR018060">
    <property type="entry name" value="HTH_AraC"/>
</dbReference>
<gene>
    <name evidence="15" type="ORF">GO755_24230</name>
</gene>
<keyword evidence="8" id="KW-0804">Transcription</keyword>
<dbReference type="InterPro" id="IPR019734">
    <property type="entry name" value="TPR_rpt"/>
</dbReference>
<dbReference type="PRINTS" id="PR00344">
    <property type="entry name" value="BCTRLSENSOR"/>
</dbReference>
<feature type="modified residue" description="4-aspartylphosphate" evidence="9">
    <location>
        <position position="801"/>
    </location>
</feature>
<proteinExistence type="predicted"/>
<dbReference type="GO" id="GO:0003700">
    <property type="term" value="F:DNA-binding transcription factor activity"/>
    <property type="evidence" value="ECO:0007669"/>
    <property type="project" value="InterPro"/>
</dbReference>
<accession>A0A7K1SHA0</accession>
<dbReference type="InterPro" id="IPR018062">
    <property type="entry name" value="HTH_AraC-typ_CS"/>
</dbReference>
<dbReference type="InterPro" id="IPR036097">
    <property type="entry name" value="HisK_dim/P_sf"/>
</dbReference>
<evidence type="ECO:0000256" key="3">
    <source>
        <dbReference type="ARBA" id="ARBA00022553"/>
    </source>
</evidence>
<sequence length="1009" mass="113171">MAIRLLILIFGLYFLSPPHLVTAQQSKRDSLDNLLKHAGPDTNRVLLLTKAVGFYYTYKPQQAKKYADEAMQLAQKLGYGRGIGRSYISLGIYNWFQGNYQTGMDYTKKAIPYFEELNDADGLASAYGNIGINYKGMGDFSHATEYSFKSLKLWEKVGNQARIAYLLNNIGVLLKGQQKYDQALYYLQQSYTKSEGIEPNHQAGVLVNMASICILTKDYTKAISYLTQARTRYAALNEPSGLVICDNNLGETYSRLGQYAKAERFLQRALQLGSQINDKDNIMEVLLGLGTMRLKTGRVAESFAFFDKVYALASESKDNEKRLMVYKGLATANAQTGNFAKAYQFQSKWVALNDSVFGEENAKKITRIQAEYQSEKKQAEIELLKKDQQVSRLWRNSIGAGLLALLLIAGLVVSQQRLKIHSNQVLLDQSKLVAEKNSQLEIQTHLLEEQAVTLTEQAHKLKNLDAVKSRFFTNITHEFRTPLTLIMGTMSAKMYELTNRPETLLYKNEATVMQRNAQRLLHLINQLLDLSKLESGRLDLQTQTSDLRPLLNVVSALFSSLASQRHIRLSVHLSPFPLPVNHDPDQLEKVMTNLLSNAFKFTPDGGEITLSGGSVQIHEQAFVELTVDDTGIGVAPDQATQVFERFYQGTAPQQDRQPGTGVGLSLVKEIVELHGGTIRIEPKPTPGARVVVCLPIAIQTAPVNELAISESTPNPVTLDTIFEADDPLPIAESEVMELRKFSTNQVDTSHQPLLLIVDDNDDIRLFVREQMSRNYRVLESGNGQSGLLSAQENLPDLIISDWMMPDMDGLEFCHRIKTDDRTNHIPFILLTALSAQDKRLTGLETGADDYLTKPFDSRELLVRTQNLIASRQTLHERFSREIRIQPKDITVTSADEKFLMRVIRIVEENMSNAEFSAEHFGREVGLSRMQLHRKLLSLTGQSSGDFIRQMRLKRAAQLLEGRAGNVSEIAYGVGFNSLSYFAKCFREQFGVLPSEYLGPTILSGMGGLE</sequence>
<name>A0A7K1SHA0_9BACT</name>
<keyword evidence="16" id="KW-1185">Reference proteome</keyword>
<dbReference type="Gene3D" id="3.40.50.2300">
    <property type="match status" value="1"/>
</dbReference>
<dbReference type="Gene3D" id="1.10.10.60">
    <property type="entry name" value="Homeodomain-like"/>
    <property type="match status" value="1"/>
</dbReference>
<dbReference type="PROSITE" id="PS50109">
    <property type="entry name" value="HIS_KIN"/>
    <property type="match status" value="1"/>
</dbReference>
<dbReference type="SUPFAM" id="SSF46689">
    <property type="entry name" value="Homeodomain-like"/>
    <property type="match status" value="1"/>
</dbReference>
<feature type="domain" description="Response regulatory" evidence="14">
    <location>
        <begin position="753"/>
        <end position="868"/>
    </location>
</feature>
<evidence type="ECO:0000259" key="14">
    <source>
        <dbReference type="PROSITE" id="PS50110"/>
    </source>
</evidence>
<dbReference type="SUPFAM" id="SSF48452">
    <property type="entry name" value="TPR-like"/>
    <property type="match status" value="2"/>
</dbReference>
<dbReference type="PANTHER" id="PTHR43547">
    <property type="entry name" value="TWO-COMPONENT HISTIDINE KINASE"/>
    <property type="match status" value="1"/>
</dbReference>
<dbReference type="SMART" id="SM00448">
    <property type="entry name" value="REC"/>
    <property type="match status" value="1"/>
</dbReference>
<dbReference type="InterPro" id="IPR009057">
    <property type="entry name" value="Homeodomain-like_sf"/>
</dbReference>
<dbReference type="SUPFAM" id="SSF47384">
    <property type="entry name" value="Homodimeric domain of signal transducing histidine kinase"/>
    <property type="match status" value="1"/>
</dbReference>
<dbReference type="AlphaFoldDB" id="A0A7K1SHA0"/>
<dbReference type="Gene3D" id="1.25.40.10">
    <property type="entry name" value="Tetratricopeptide repeat domain"/>
    <property type="match status" value="2"/>
</dbReference>
<dbReference type="Proteomes" id="UP000436006">
    <property type="component" value="Unassembled WGS sequence"/>
</dbReference>
<comment type="catalytic activity">
    <reaction evidence="1">
        <text>ATP + protein L-histidine = ADP + protein N-phospho-L-histidine.</text>
        <dbReference type="EC" id="2.7.13.3"/>
    </reaction>
</comment>
<evidence type="ECO:0000313" key="16">
    <source>
        <dbReference type="Proteomes" id="UP000436006"/>
    </source>
</evidence>
<evidence type="ECO:0000259" key="12">
    <source>
        <dbReference type="PROSITE" id="PS01124"/>
    </source>
</evidence>
<keyword evidence="11" id="KW-0175">Coiled coil</keyword>
<dbReference type="SMART" id="SM00028">
    <property type="entry name" value="TPR"/>
    <property type="match status" value="8"/>
</dbReference>
<evidence type="ECO:0000256" key="9">
    <source>
        <dbReference type="PROSITE-ProRule" id="PRU00169"/>
    </source>
</evidence>
<dbReference type="EMBL" id="WPIN01000010">
    <property type="protein sequence ID" value="MVM33171.1"/>
    <property type="molecule type" value="Genomic_DNA"/>
</dbReference>
<evidence type="ECO:0000256" key="7">
    <source>
        <dbReference type="ARBA" id="ARBA00023125"/>
    </source>
</evidence>
<protein>
    <recommendedName>
        <fullName evidence="2">histidine kinase</fullName>
        <ecNumber evidence="2">2.7.13.3</ecNumber>
    </recommendedName>
</protein>
<dbReference type="EC" id="2.7.13.3" evidence="2"/>
<dbReference type="InterPro" id="IPR011990">
    <property type="entry name" value="TPR-like_helical_dom_sf"/>
</dbReference>
<dbReference type="SUPFAM" id="SSF55874">
    <property type="entry name" value="ATPase domain of HSP90 chaperone/DNA topoisomerase II/histidine kinase"/>
    <property type="match status" value="1"/>
</dbReference>
<dbReference type="Pfam" id="PF13424">
    <property type="entry name" value="TPR_12"/>
    <property type="match status" value="2"/>
</dbReference>
<keyword evidence="7" id="KW-0238">DNA-binding</keyword>
<feature type="coiled-coil region" evidence="11">
    <location>
        <begin position="362"/>
        <end position="389"/>
    </location>
</feature>
<feature type="domain" description="HTH araC/xylS-type" evidence="12">
    <location>
        <begin position="900"/>
        <end position="999"/>
    </location>
</feature>
<dbReference type="InterPro" id="IPR003594">
    <property type="entry name" value="HATPase_dom"/>
</dbReference>
<dbReference type="GO" id="GO:0000155">
    <property type="term" value="F:phosphorelay sensor kinase activity"/>
    <property type="evidence" value="ECO:0007669"/>
    <property type="project" value="InterPro"/>
</dbReference>
<comment type="caution">
    <text evidence="15">The sequence shown here is derived from an EMBL/GenBank/DDBJ whole genome shotgun (WGS) entry which is preliminary data.</text>
</comment>
<dbReference type="SMART" id="SM00388">
    <property type="entry name" value="HisKA"/>
    <property type="match status" value="1"/>
</dbReference>
<dbReference type="Pfam" id="PF00512">
    <property type="entry name" value="HisKA"/>
    <property type="match status" value="1"/>
</dbReference>
<keyword evidence="10" id="KW-0802">TPR repeat</keyword>
<keyword evidence="6" id="KW-0805">Transcription regulation</keyword>
<dbReference type="InterPro" id="IPR003661">
    <property type="entry name" value="HisK_dim/P_dom"/>
</dbReference>
<evidence type="ECO:0000259" key="13">
    <source>
        <dbReference type="PROSITE" id="PS50109"/>
    </source>
</evidence>
<dbReference type="SMART" id="SM00342">
    <property type="entry name" value="HTH_ARAC"/>
    <property type="match status" value="1"/>
</dbReference>
<feature type="domain" description="Histidine kinase" evidence="13">
    <location>
        <begin position="474"/>
        <end position="698"/>
    </location>
</feature>
<evidence type="ECO:0000256" key="5">
    <source>
        <dbReference type="ARBA" id="ARBA00022777"/>
    </source>
</evidence>
<evidence type="ECO:0000256" key="4">
    <source>
        <dbReference type="ARBA" id="ARBA00022679"/>
    </source>
</evidence>
<dbReference type="Pfam" id="PF12833">
    <property type="entry name" value="HTH_18"/>
    <property type="match status" value="1"/>
</dbReference>
<dbReference type="InterPro" id="IPR004358">
    <property type="entry name" value="Sig_transdc_His_kin-like_C"/>
</dbReference>
<dbReference type="CDD" id="cd00082">
    <property type="entry name" value="HisKA"/>
    <property type="match status" value="1"/>
</dbReference>
<dbReference type="SMART" id="SM00387">
    <property type="entry name" value="HATPase_c"/>
    <property type="match status" value="1"/>
</dbReference>
<evidence type="ECO:0000256" key="1">
    <source>
        <dbReference type="ARBA" id="ARBA00000085"/>
    </source>
</evidence>
<dbReference type="InterPro" id="IPR036890">
    <property type="entry name" value="HATPase_C_sf"/>
</dbReference>
<dbReference type="PROSITE" id="PS01124">
    <property type="entry name" value="HTH_ARAC_FAMILY_2"/>
    <property type="match status" value="1"/>
</dbReference>
<feature type="repeat" description="TPR" evidence="10">
    <location>
        <begin position="243"/>
        <end position="276"/>
    </location>
</feature>
<evidence type="ECO:0000256" key="8">
    <source>
        <dbReference type="ARBA" id="ARBA00023163"/>
    </source>
</evidence>
<dbReference type="InterPro" id="IPR011006">
    <property type="entry name" value="CheY-like_superfamily"/>
</dbReference>
<evidence type="ECO:0000313" key="15">
    <source>
        <dbReference type="EMBL" id="MVM33171.1"/>
    </source>
</evidence>
<dbReference type="PANTHER" id="PTHR43547:SF2">
    <property type="entry name" value="HYBRID SIGNAL TRANSDUCTION HISTIDINE KINASE C"/>
    <property type="match status" value="1"/>
</dbReference>
<keyword evidence="4" id="KW-0808">Transferase</keyword>
<dbReference type="PROSITE" id="PS50005">
    <property type="entry name" value="TPR"/>
    <property type="match status" value="1"/>
</dbReference>
<dbReference type="Pfam" id="PF02518">
    <property type="entry name" value="HATPase_c"/>
    <property type="match status" value="1"/>
</dbReference>
<reference evidence="15 16" key="1">
    <citation type="submission" date="2019-12" db="EMBL/GenBank/DDBJ databases">
        <title>Spirosoma sp. HMF4905 genome sequencing and assembly.</title>
        <authorList>
            <person name="Kang H."/>
            <person name="Cha I."/>
            <person name="Kim H."/>
            <person name="Joh K."/>
        </authorList>
    </citation>
    <scope>NUCLEOTIDE SEQUENCE [LARGE SCALE GENOMIC DNA]</scope>
    <source>
        <strain evidence="15 16">HMF4905</strain>
    </source>
</reference>
<dbReference type="SUPFAM" id="SSF52172">
    <property type="entry name" value="CheY-like"/>
    <property type="match status" value="1"/>
</dbReference>
<dbReference type="PROSITE" id="PS50110">
    <property type="entry name" value="RESPONSE_REGULATORY"/>
    <property type="match status" value="1"/>
</dbReference>
<dbReference type="Gene3D" id="3.30.565.10">
    <property type="entry name" value="Histidine kinase-like ATPase, C-terminal domain"/>
    <property type="match status" value="1"/>
</dbReference>
<evidence type="ECO:0000256" key="6">
    <source>
        <dbReference type="ARBA" id="ARBA00023015"/>
    </source>
</evidence>